<proteinExistence type="predicted"/>
<evidence type="ECO:0000259" key="2">
    <source>
        <dbReference type="Pfam" id="PF17667"/>
    </source>
</evidence>
<dbReference type="AlphaFoldDB" id="A0A286UBK6"/>
<dbReference type="Pfam" id="PF17667">
    <property type="entry name" value="Pkinase_fungal"/>
    <property type="match status" value="1"/>
</dbReference>
<evidence type="ECO:0000313" key="4">
    <source>
        <dbReference type="Proteomes" id="UP000217199"/>
    </source>
</evidence>
<dbReference type="InterPro" id="IPR011009">
    <property type="entry name" value="Kinase-like_dom_sf"/>
</dbReference>
<accession>A0A286UBK6</accession>
<dbReference type="OrthoDB" id="5584477at2759"/>
<organism evidence="3 4">
    <name type="scientific">Pyrrhoderma noxium</name>
    <dbReference type="NCBI Taxonomy" id="2282107"/>
    <lineage>
        <taxon>Eukaryota</taxon>
        <taxon>Fungi</taxon>
        <taxon>Dikarya</taxon>
        <taxon>Basidiomycota</taxon>
        <taxon>Agaricomycotina</taxon>
        <taxon>Agaricomycetes</taxon>
        <taxon>Hymenochaetales</taxon>
        <taxon>Hymenochaetaceae</taxon>
        <taxon>Pyrrhoderma</taxon>
    </lineage>
</organism>
<protein>
    <recommendedName>
        <fullName evidence="2">Fungal-type protein kinase domain-containing protein</fullName>
    </recommendedName>
</protein>
<dbReference type="Gene3D" id="1.10.510.10">
    <property type="entry name" value="Transferase(Phosphotransferase) domain 1"/>
    <property type="match status" value="1"/>
</dbReference>
<feature type="compositionally biased region" description="Low complexity" evidence="1">
    <location>
        <begin position="810"/>
        <end position="823"/>
    </location>
</feature>
<dbReference type="EMBL" id="NBII01000007">
    <property type="protein sequence ID" value="PAV16939.1"/>
    <property type="molecule type" value="Genomic_DNA"/>
</dbReference>
<gene>
    <name evidence="3" type="ORF">PNOK_0700300</name>
</gene>
<feature type="domain" description="Fungal-type protein kinase" evidence="2">
    <location>
        <begin position="168"/>
        <end position="683"/>
    </location>
</feature>
<sequence>MPETSERSIREDDFSKEFNSFEGLCRRRKVIELLNNEVRMGNMDYFFNNILPPIRPEFDIEQIFKHCVKKKILTKGPKSKGYTWKAVPKNAKGLSNRVYVNPFMRIFRAVVKAAQETSSPKTTRIPFMPVDGREANLSDDPEFLSEERPSPYVYIKNPNVSLPKPIENHHWLSSGFGFHFKGRKGDEDDNMERLHRRLLFTMFLDPCRRFTLGATVDRTCIRLWIYNRSMIVASESFDFNSDPETFIKLIISISFAKESDLGWDMTVRAKYKGDKRVFDFEISGKHFKTNDANIISDYNSDNVFNTGTRIFKAFDVNDKDKKSPLIIKDHWHIDFHDSEDRIQEAILENINDPDEREIFKRSTFTVIASGRVQVDGRDDHTKGTILGGVSPKRAYQIVLRNDFFLKKGEFIIIKKKKFWLEALGDPSPGSLKKVARNKIDIYYHRYHHRVVYKEVAIPYSKLSNLKDMVIVLEHSIEALRVIHKAGWVHRDLSPGNLYLYIDPDSGEKRGMIGDFEYSKRAGAGRKGDYKTGTREFMAVEISLTKYLFSLPFTRQKPDFDKATKPVSEKEKNISISSTNSPIVEDLPIKTVSESTKGVLTEAENSSTWTKTDSEKAKSILPVPGDYSTPLKATPTPDQSSPLVIKSSPAMVGKSDSPIPDWIRTFWFSYIHDLESIWWILMWTLLKYQKAGDINNAVESSTEVQSRILTAEKLFHSDGFLVARYNILMLGGTLNRIAMTIPNSFEGLVNVAAIFKERLISAYKEEEEKSIFPIKLTDNGSMHRDILTDFRTSAIEYFDVVCIDNESTTNSMVGSDEVSSSSKRSTCEGSADERPSKRARIEDKGLGPTRPFIDNSAIETTQSKGTYKSSRRLIRSMAAKASAYIYIAENRRVTRSMSKHIRGG</sequence>
<evidence type="ECO:0000256" key="1">
    <source>
        <dbReference type="SAM" id="MobiDB-lite"/>
    </source>
</evidence>
<comment type="caution">
    <text evidence="3">The sequence shown here is derived from an EMBL/GenBank/DDBJ whole genome shotgun (WGS) entry which is preliminary data.</text>
</comment>
<dbReference type="PANTHER" id="PTHR38248:SF2">
    <property type="entry name" value="FUNK1 11"/>
    <property type="match status" value="1"/>
</dbReference>
<keyword evidence="4" id="KW-1185">Reference proteome</keyword>
<name>A0A286UBK6_9AGAM</name>
<feature type="region of interest" description="Disordered" evidence="1">
    <location>
        <begin position="809"/>
        <end position="864"/>
    </location>
</feature>
<dbReference type="SUPFAM" id="SSF56112">
    <property type="entry name" value="Protein kinase-like (PK-like)"/>
    <property type="match status" value="1"/>
</dbReference>
<dbReference type="PANTHER" id="PTHR38248">
    <property type="entry name" value="FUNK1 6"/>
    <property type="match status" value="1"/>
</dbReference>
<feature type="compositionally biased region" description="Basic and acidic residues" evidence="1">
    <location>
        <begin position="830"/>
        <end position="844"/>
    </location>
</feature>
<dbReference type="InterPro" id="IPR040976">
    <property type="entry name" value="Pkinase_fungal"/>
</dbReference>
<dbReference type="Proteomes" id="UP000217199">
    <property type="component" value="Unassembled WGS sequence"/>
</dbReference>
<evidence type="ECO:0000313" key="3">
    <source>
        <dbReference type="EMBL" id="PAV16939.1"/>
    </source>
</evidence>
<dbReference type="InParanoid" id="A0A286UBK6"/>
<reference evidence="3 4" key="1">
    <citation type="journal article" date="2017" name="Mol. Ecol.">
        <title>Comparative and population genomic landscape of Phellinus noxius: A hypervariable fungus causing root rot in trees.</title>
        <authorList>
            <person name="Chung C.L."/>
            <person name="Lee T.J."/>
            <person name="Akiba M."/>
            <person name="Lee H.H."/>
            <person name="Kuo T.H."/>
            <person name="Liu D."/>
            <person name="Ke H.M."/>
            <person name="Yokoi T."/>
            <person name="Roa M.B."/>
            <person name="Lu M.J."/>
            <person name="Chang Y.Y."/>
            <person name="Ann P.J."/>
            <person name="Tsai J.N."/>
            <person name="Chen C.Y."/>
            <person name="Tzean S.S."/>
            <person name="Ota Y."/>
            <person name="Hattori T."/>
            <person name="Sahashi N."/>
            <person name="Liou R.F."/>
            <person name="Kikuchi T."/>
            <person name="Tsai I.J."/>
        </authorList>
    </citation>
    <scope>NUCLEOTIDE SEQUENCE [LARGE SCALE GENOMIC DNA]</scope>
    <source>
        <strain evidence="3 4">FFPRI411160</strain>
    </source>
</reference>